<dbReference type="AlphaFoldDB" id="A0A9W8HTI6"/>
<accession>A0A9W8HTI6</accession>
<sequence length="564" mass="63980">MLTINDLNTNVLNRIFDFAVYPAPDGLVKWRRLLPLLAICQNWRAAGVNAIYKYAYVDDNDVDIVRYSDKANEDVGPSRLVIKDRTNISLIRQNGFCSKVEVLSFKSEDCWTGDLLSVATAMDLIKYAPYDYSVLKRFLKSSASIPQVHLTDDPRNIEFREVIARLATSVANKLFPNVTCLRSSLLDAYVSMSYFVARLIGCYGEQLTELDFSGPGMFGECPVLTGLTKLRLKLDFSPEPPLLLVHTKGLQNVEITVEDTQFRWDLFQSDGRSDTITFNSLKSLSLREGDYNLEDADSRGPESTNTLRQKLEFPVLTKLALSEIQLRDEDIHSLMRAPLTEFSCKDELEFVLAICKRGISGLSSVHLEIYLKAAYLLGVDVASELNEIFAKIHDVGSLSCVFPSSIASDDMTRIYWPNITHLTLRTDFIFEGAIMAVSQMPNLEKLTFMLQNFLEDEIEEARSFLENLEEICATPTSSVLRKLILHPDGPQPDEEFYKALGALKWYFPKLESIKVRDTTHKALLHRDGIESPSSDVSMELFSEYEYEDGDSDLDPDYDYRAYFD</sequence>
<organism evidence="1 2">
    <name type="scientific">Coemansia guatemalensis</name>
    <dbReference type="NCBI Taxonomy" id="2761395"/>
    <lineage>
        <taxon>Eukaryota</taxon>
        <taxon>Fungi</taxon>
        <taxon>Fungi incertae sedis</taxon>
        <taxon>Zoopagomycota</taxon>
        <taxon>Kickxellomycotina</taxon>
        <taxon>Kickxellomycetes</taxon>
        <taxon>Kickxellales</taxon>
        <taxon>Kickxellaceae</taxon>
        <taxon>Coemansia</taxon>
    </lineage>
</organism>
<dbReference type="InterPro" id="IPR032675">
    <property type="entry name" value="LRR_dom_sf"/>
</dbReference>
<gene>
    <name evidence="1" type="ORF">H4R20_003497</name>
</gene>
<dbReference type="EMBL" id="JANBUO010000739">
    <property type="protein sequence ID" value="KAJ2801893.1"/>
    <property type="molecule type" value="Genomic_DNA"/>
</dbReference>
<comment type="caution">
    <text evidence="1">The sequence shown here is derived from an EMBL/GenBank/DDBJ whole genome shotgun (WGS) entry which is preliminary data.</text>
</comment>
<dbReference type="Gene3D" id="3.80.10.10">
    <property type="entry name" value="Ribonuclease Inhibitor"/>
    <property type="match status" value="1"/>
</dbReference>
<protein>
    <submittedName>
        <fullName evidence="1">Uncharacterized protein</fullName>
    </submittedName>
</protein>
<proteinExistence type="predicted"/>
<dbReference type="Proteomes" id="UP001140094">
    <property type="component" value="Unassembled WGS sequence"/>
</dbReference>
<name>A0A9W8HTI6_9FUNG</name>
<evidence type="ECO:0000313" key="2">
    <source>
        <dbReference type="Proteomes" id="UP001140094"/>
    </source>
</evidence>
<reference evidence="1" key="1">
    <citation type="submission" date="2022-07" db="EMBL/GenBank/DDBJ databases">
        <title>Phylogenomic reconstructions and comparative analyses of Kickxellomycotina fungi.</title>
        <authorList>
            <person name="Reynolds N.K."/>
            <person name="Stajich J.E."/>
            <person name="Barry K."/>
            <person name="Grigoriev I.V."/>
            <person name="Crous P."/>
            <person name="Smith M.E."/>
        </authorList>
    </citation>
    <scope>NUCLEOTIDE SEQUENCE</scope>
    <source>
        <strain evidence="1">NRRL 1565</strain>
    </source>
</reference>
<dbReference type="OrthoDB" id="5536356at2759"/>
<evidence type="ECO:0000313" key="1">
    <source>
        <dbReference type="EMBL" id="KAJ2801893.1"/>
    </source>
</evidence>
<dbReference type="SUPFAM" id="SSF52047">
    <property type="entry name" value="RNI-like"/>
    <property type="match status" value="1"/>
</dbReference>
<keyword evidence="2" id="KW-1185">Reference proteome</keyword>